<proteinExistence type="predicted"/>
<protein>
    <submittedName>
        <fullName evidence="2">Uncharacterized protein</fullName>
    </submittedName>
</protein>
<dbReference type="EMBL" id="JAABOJ010000045">
    <property type="protein sequence ID" value="KAF3274242.1"/>
    <property type="molecule type" value="Genomic_DNA"/>
</dbReference>
<dbReference type="AlphaFoldDB" id="A0A7C8V4F9"/>
<organism evidence="2 3">
    <name type="scientific">Orbilia oligospora</name>
    <name type="common">Nematode-trapping fungus</name>
    <name type="synonym">Arthrobotrys oligospora</name>
    <dbReference type="NCBI Taxonomy" id="2813651"/>
    <lineage>
        <taxon>Eukaryota</taxon>
        <taxon>Fungi</taxon>
        <taxon>Dikarya</taxon>
        <taxon>Ascomycota</taxon>
        <taxon>Pezizomycotina</taxon>
        <taxon>Orbiliomycetes</taxon>
        <taxon>Orbiliales</taxon>
        <taxon>Orbiliaceae</taxon>
        <taxon>Orbilia</taxon>
    </lineage>
</organism>
<reference evidence="2 3" key="1">
    <citation type="submission" date="2020-01" db="EMBL/GenBank/DDBJ databases">
        <authorList>
            <person name="Palmer J.M."/>
        </authorList>
    </citation>
    <scope>NUCLEOTIDE SEQUENCE [LARGE SCALE GENOMIC DNA]</scope>
    <source>
        <strain evidence="2 3">TWF970</strain>
    </source>
</reference>
<sequence length="441" mass="50196">MCLCLAESKMSQSVPSSPVPSWKARSSASRAPPPQPPKCQISVILDASASSSLSSLISLSDSELSRKEEKETSIAACVPKDFNCFWDIVTDGLKWDADETTMPSNIQAQLLNLIQSNRKFQHQIGIDSWVRGLLEEHFVDINEHCDEIASGRITKPMGNDFILSLTEPYTLGFRRFWVDCVIGNQEKHKLARRSVNQFVNIVVPRPQGSRGGTTSTFNAPITGLPVYRKVSEKISGKLDELVRLGRYMAGMVKDIETTTLQFGMRYKPLTRKEHDIVDEVIWWAESIVNFYTLDCDSRQKAKNFVGLARSLFSGDRLASLEARFKEWEISEDDQRIVAGNSSSHSSPSLSTTGPTEGHQKALLIRHIYLIERHVSAIWRELFLAIELCLDVQLACHQWYHVMQDRYHQAVRKIKDTRSKPDMRLYIGLKERRAGKRMHKWE</sequence>
<dbReference type="Proteomes" id="UP000474640">
    <property type="component" value="Unassembled WGS sequence"/>
</dbReference>
<comment type="caution">
    <text evidence="2">The sequence shown here is derived from an EMBL/GenBank/DDBJ whole genome shotgun (WGS) entry which is preliminary data.</text>
</comment>
<feature type="region of interest" description="Disordered" evidence="1">
    <location>
        <begin position="1"/>
        <end position="38"/>
    </location>
</feature>
<gene>
    <name evidence="2" type="ORF">TWF970_007991</name>
</gene>
<accession>A0A7C8V4F9</accession>
<evidence type="ECO:0000313" key="3">
    <source>
        <dbReference type="Proteomes" id="UP000474640"/>
    </source>
</evidence>
<dbReference type="OrthoDB" id="5328435at2759"/>
<name>A0A7C8V4F9_ORBOL</name>
<evidence type="ECO:0000256" key="1">
    <source>
        <dbReference type="SAM" id="MobiDB-lite"/>
    </source>
</evidence>
<feature type="compositionally biased region" description="Low complexity" evidence="1">
    <location>
        <begin position="11"/>
        <end position="30"/>
    </location>
</feature>
<evidence type="ECO:0000313" key="2">
    <source>
        <dbReference type="EMBL" id="KAF3274242.1"/>
    </source>
</evidence>